<proteinExistence type="predicted"/>
<gene>
    <name evidence="1" type="ORF">PPAR1163_LOCUS4873</name>
</gene>
<accession>A0A7S1XMM3</accession>
<protein>
    <submittedName>
        <fullName evidence="1">Uncharacterized protein</fullName>
    </submittedName>
</protein>
<name>A0A7S1XMM3_9STRA</name>
<evidence type="ECO:0000313" key="1">
    <source>
        <dbReference type="EMBL" id="CAD9246521.1"/>
    </source>
</evidence>
<dbReference type="EMBL" id="HBGJ01007764">
    <property type="protein sequence ID" value="CAD9246521.1"/>
    <property type="molecule type" value="Transcribed_RNA"/>
</dbReference>
<organism evidence="1">
    <name type="scientific">Phaeomonas parva</name>
    <dbReference type="NCBI Taxonomy" id="124430"/>
    <lineage>
        <taxon>Eukaryota</taxon>
        <taxon>Sar</taxon>
        <taxon>Stramenopiles</taxon>
        <taxon>Ochrophyta</taxon>
        <taxon>Pinguiophyceae</taxon>
        <taxon>Pinguiochrysidales</taxon>
        <taxon>Pinguiochrysidaceae</taxon>
        <taxon>Phaeomonas</taxon>
    </lineage>
</organism>
<reference evidence="1" key="1">
    <citation type="submission" date="2021-01" db="EMBL/GenBank/DDBJ databases">
        <authorList>
            <person name="Corre E."/>
            <person name="Pelletier E."/>
            <person name="Niang G."/>
            <person name="Scheremetjew M."/>
            <person name="Finn R."/>
            <person name="Kale V."/>
            <person name="Holt S."/>
            <person name="Cochrane G."/>
            <person name="Meng A."/>
            <person name="Brown T."/>
            <person name="Cohen L."/>
        </authorList>
    </citation>
    <scope>NUCLEOTIDE SEQUENCE</scope>
    <source>
        <strain evidence="1">CCMP2877</strain>
    </source>
</reference>
<dbReference type="AlphaFoldDB" id="A0A7S1XMM3"/>
<sequence length="221" mass="22181">MGLAGCDHAEFTCGAACERRLEEAPAAGIRPEGTCRGSKICDCSRAGHSCVCGAPGAGQNGCCNMGCGGCEAACDGAPPPPARPGGAAEQRLEAAPPVGYEPAPLEAATDCAAHLSCGKCVAGGCAWCVADRVCRDDKPWQCQGDTDHVSISGVGKLSECPARKPNPSRYLSAGAGADAGAGGAHFELHAPATSEKIRMACLDAITDGVGWTPESVSKGSY</sequence>